<dbReference type="Gene3D" id="3.40.50.620">
    <property type="entry name" value="HUPs"/>
    <property type="match status" value="1"/>
</dbReference>
<dbReference type="PANTHER" id="PTHR37512">
    <property type="entry name" value="TRIFUNCTIONAL NAD BIOSYNTHESIS/REGULATOR PROTEIN NADR"/>
    <property type="match status" value="1"/>
</dbReference>
<dbReference type="PANTHER" id="PTHR37512:SF1">
    <property type="entry name" value="NADR_TTD14 AAA DOMAIN-CONTAINING PROTEIN"/>
    <property type="match status" value="1"/>
</dbReference>
<organism evidence="3 4">
    <name type="scientific">Mycobacterium ulcerans subsp. shinshuense</name>
    <dbReference type="NCBI Taxonomy" id="1124626"/>
    <lineage>
        <taxon>Bacteria</taxon>
        <taxon>Bacillati</taxon>
        <taxon>Actinomycetota</taxon>
        <taxon>Actinomycetes</taxon>
        <taxon>Mycobacteriales</taxon>
        <taxon>Mycobacteriaceae</taxon>
        <taxon>Mycobacterium</taxon>
        <taxon>Mycobacterium ulcerans group</taxon>
    </lineage>
</organism>
<dbReference type="InterPro" id="IPR027417">
    <property type="entry name" value="P-loop_NTPase"/>
</dbReference>
<feature type="domain" description="NadR/Ttd14 AAA" evidence="2">
    <location>
        <begin position="154"/>
        <end position="305"/>
    </location>
</feature>
<dbReference type="InterPro" id="IPR014729">
    <property type="entry name" value="Rossmann-like_a/b/a_fold"/>
</dbReference>
<dbReference type="GeneID" id="93436943"/>
<dbReference type="SUPFAM" id="SSF52540">
    <property type="entry name" value="P-loop containing nucleoside triphosphate hydrolases"/>
    <property type="match status" value="1"/>
</dbReference>
<keyword evidence="3" id="KW-0418">Kinase</keyword>
<proteinExistence type="predicted"/>
<dbReference type="GO" id="GO:0050262">
    <property type="term" value="F:ribosylnicotinamide kinase activity"/>
    <property type="evidence" value="ECO:0007669"/>
    <property type="project" value="InterPro"/>
</dbReference>
<dbReference type="AlphaFoldDB" id="A0A1B4Y339"/>
<evidence type="ECO:0000256" key="1">
    <source>
        <dbReference type="PIRSR" id="PIRSR004776-1"/>
    </source>
</evidence>
<keyword evidence="1" id="KW-0547">Nucleotide-binding</keyword>
<dbReference type="RefSeq" id="WP_096370714.1">
    <property type="nucleotide sequence ID" value="NZ_AP017624.1"/>
</dbReference>
<dbReference type="Pfam" id="PF13521">
    <property type="entry name" value="AAA_28"/>
    <property type="match status" value="1"/>
</dbReference>
<dbReference type="GO" id="GO:0000309">
    <property type="term" value="F:nicotinamide-nucleotide adenylyltransferase activity"/>
    <property type="evidence" value="ECO:0007669"/>
    <property type="project" value="InterPro"/>
</dbReference>
<dbReference type="InterPro" id="IPR038727">
    <property type="entry name" value="NadR/Ttd14_AAA_dom"/>
</dbReference>
<sequence>MTHGMVLGRFLPPHAGHVYLGEFASRWVDDLTIVISVQDEDPISGTQRFAWMRELFPFDHVVTVAVENPQHPPEHPSYWDIWKQRLERVLPRRPDFVFASEPYGEDLAKVLGARFVAVDQARNIVPVSGTRIRADPLAYWRYIPRCVRPAFVKRISIIGPASTGKTTLARALAERLGTTWVPEWARTPRGLNPDSLEDWTEIVRGQIASEEALARNADRILICDTDPLATTVWAEFLLGHSPRELDCCARRPYDLTLLTKPDLPCNADQRGGRPGDRGEFFARCQHALKTARRPFVVVSGDWDERTSTALRAIEELTPAVRVKDSGVDRAERQVGASRSP</sequence>
<evidence type="ECO:0000313" key="3">
    <source>
        <dbReference type="EMBL" id="BAV41471.1"/>
    </source>
</evidence>
<dbReference type="Gene3D" id="3.40.50.300">
    <property type="entry name" value="P-loop containing nucleotide triphosphate hydrolases"/>
    <property type="match status" value="1"/>
</dbReference>
<feature type="binding site" evidence="1">
    <location>
        <position position="14"/>
    </location>
    <ligand>
        <name>NAD(+)</name>
        <dbReference type="ChEBI" id="CHEBI:57540"/>
        <label>1</label>
    </ligand>
</feature>
<dbReference type="InterPro" id="IPR052735">
    <property type="entry name" value="NAD_biosynth-regulator"/>
</dbReference>
<dbReference type="SUPFAM" id="SSF52374">
    <property type="entry name" value="Nucleotidylyl transferase"/>
    <property type="match status" value="1"/>
</dbReference>
<accession>A0A1B4Y339</accession>
<gene>
    <name evidence="3" type="primary">nadR</name>
    <name evidence="3" type="ORF">SHTP_2335</name>
</gene>
<dbReference type="GO" id="GO:0009435">
    <property type="term" value="P:NAD+ biosynthetic process"/>
    <property type="evidence" value="ECO:0007669"/>
    <property type="project" value="InterPro"/>
</dbReference>
<evidence type="ECO:0000313" key="4">
    <source>
        <dbReference type="Proteomes" id="UP000218067"/>
    </source>
</evidence>
<reference evidence="3 4" key="1">
    <citation type="submission" date="2016-08" db="EMBL/GenBank/DDBJ databases">
        <title>Complete genome sequence of Mycobacterium shinshuense, a subspecies of M. ulcerans.</title>
        <authorList>
            <person name="Yoshida M."/>
            <person name="Ogura Y."/>
            <person name="Hayashi T."/>
            <person name="Hoshino Y."/>
        </authorList>
    </citation>
    <scope>NUCLEOTIDE SEQUENCE [LARGE SCALE GENOMIC DNA]</scope>
    <source>
        <strain evidence="4">ATCC 33728</strain>
    </source>
</reference>
<keyword evidence="3" id="KW-0808">Transferase</keyword>
<dbReference type="GO" id="GO:0000166">
    <property type="term" value="F:nucleotide binding"/>
    <property type="evidence" value="ECO:0007669"/>
    <property type="project" value="UniProtKB-KW"/>
</dbReference>
<evidence type="ECO:0000259" key="2">
    <source>
        <dbReference type="Pfam" id="PF13521"/>
    </source>
</evidence>
<protein>
    <submittedName>
        <fullName evidence="3">ATPase/kinase</fullName>
    </submittedName>
</protein>
<dbReference type="PIRSF" id="PIRSF004776">
    <property type="entry name" value="NadR_NMNAT/RNK"/>
    <property type="match status" value="1"/>
</dbReference>
<dbReference type="InterPro" id="IPR004821">
    <property type="entry name" value="Cyt_trans-like"/>
</dbReference>
<dbReference type="InterPro" id="IPR016429">
    <property type="entry name" value="NAD_NadR"/>
</dbReference>
<name>A0A1B4Y339_MYCUL</name>
<dbReference type="Proteomes" id="UP000218067">
    <property type="component" value="Chromosome"/>
</dbReference>
<dbReference type="EMBL" id="AP017624">
    <property type="protein sequence ID" value="BAV41471.1"/>
    <property type="molecule type" value="Genomic_DNA"/>
</dbReference>
<dbReference type="NCBIfam" id="TIGR00125">
    <property type="entry name" value="cyt_tran_rel"/>
    <property type="match status" value="1"/>
</dbReference>